<organism evidence="1">
    <name type="scientific">Ixodes ricinus</name>
    <name type="common">Common tick</name>
    <name type="synonym">Acarus ricinus</name>
    <dbReference type="NCBI Taxonomy" id="34613"/>
    <lineage>
        <taxon>Eukaryota</taxon>
        <taxon>Metazoa</taxon>
        <taxon>Ecdysozoa</taxon>
        <taxon>Arthropoda</taxon>
        <taxon>Chelicerata</taxon>
        <taxon>Arachnida</taxon>
        <taxon>Acari</taxon>
        <taxon>Parasitiformes</taxon>
        <taxon>Ixodida</taxon>
        <taxon>Ixodoidea</taxon>
        <taxon>Ixodidae</taxon>
        <taxon>Ixodinae</taxon>
        <taxon>Ixodes</taxon>
    </lineage>
</organism>
<dbReference type="EMBL" id="GIFC01004806">
    <property type="protein sequence ID" value="MXU86889.1"/>
    <property type="molecule type" value="Transcribed_RNA"/>
</dbReference>
<proteinExistence type="predicted"/>
<accession>A0A6B0U316</accession>
<reference evidence="1" key="1">
    <citation type="submission" date="2019-12" db="EMBL/GenBank/DDBJ databases">
        <title>An insight into the sialome of adult female Ixodes ricinus ticks feeding for 6 days.</title>
        <authorList>
            <person name="Perner J."/>
            <person name="Ribeiro J.M.C."/>
        </authorList>
    </citation>
    <scope>NUCLEOTIDE SEQUENCE</scope>
    <source>
        <strain evidence="1">Semi-engorged</strain>
        <tissue evidence="1">Salivary glands</tissue>
    </source>
</reference>
<sequence>MICILVALLEWGVYGVVVGSLRHFLDRLWSNCGGRWQCFIRFPYRFRGFLGTLGRSRGLVAWTGGGRLPRFISGLPLWQVARSCVFSLRLIHY</sequence>
<dbReference type="AlphaFoldDB" id="A0A6B0U316"/>
<name>A0A6B0U316_IXORI</name>
<evidence type="ECO:0000313" key="1">
    <source>
        <dbReference type="EMBL" id="MXU86889.1"/>
    </source>
</evidence>
<protein>
    <submittedName>
        <fullName evidence="1">Putative secreted protein</fullName>
    </submittedName>
</protein>